<dbReference type="SUPFAM" id="SSF46689">
    <property type="entry name" value="Homeodomain-like"/>
    <property type="match status" value="1"/>
</dbReference>
<protein>
    <recommendedName>
        <fullName evidence="3">Transposase</fullName>
    </recommendedName>
</protein>
<evidence type="ECO:0000313" key="2">
    <source>
        <dbReference type="Proteomes" id="UP000252187"/>
    </source>
</evidence>
<sequence>MGGYSPEFKREVVDRFVGYFDASSTLTAAAATAGRDFGVATSTVLSWAEDQQRMPRPTWGEIRRLRAANAHLTARLRELEGS</sequence>
<name>A0A365PAC9_9ACTN</name>
<proteinExistence type="predicted"/>
<gene>
    <name evidence="1" type="ORF">DQ226_08480</name>
</gene>
<accession>A0A365PAC9</accession>
<organism evidence="1 2">
    <name type="scientific">Dietzia maris</name>
    <dbReference type="NCBI Taxonomy" id="37915"/>
    <lineage>
        <taxon>Bacteria</taxon>
        <taxon>Bacillati</taxon>
        <taxon>Actinomycetota</taxon>
        <taxon>Actinomycetes</taxon>
        <taxon>Mycobacteriales</taxon>
        <taxon>Dietziaceae</taxon>
        <taxon>Dietzia</taxon>
    </lineage>
</organism>
<comment type="caution">
    <text evidence="1">The sequence shown here is derived from an EMBL/GenBank/DDBJ whole genome shotgun (WGS) entry which is preliminary data.</text>
</comment>
<reference evidence="1 2" key="1">
    <citation type="submission" date="2018-06" db="EMBL/GenBank/DDBJ databases">
        <title>Whole genome sequencing of four bacterial strains from South Shetland trench revealing bio-synthetic gene clusters.</title>
        <authorList>
            <person name="Abdel-Mageed W.M."/>
            <person name="Lehri B."/>
            <person name="Jarmusch S.A."/>
            <person name="Miranda K."/>
            <person name="Goodfellow M."/>
            <person name="Jaspars M."/>
            <person name="Karlyshev A.V."/>
        </authorList>
    </citation>
    <scope>NUCLEOTIDE SEQUENCE [LARGE SCALE GENOMIC DNA]</scope>
    <source>
        <strain evidence="1 2">SST1</strain>
    </source>
</reference>
<dbReference type="InterPro" id="IPR009057">
    <property type="entry name" value="Homeodomain-like_sf"/>
</dbReference>
<evidence type="ECO:0008006" key="3">
    <source>
        <dbReference type="Google" id="ProtNLM"/>
    </source>
</evidence>
<evidence type="ECO:0000313" key="1">
    <source>
        <dbReference type="EMBL" id="RBA36813.1"/>
    </source>
</evidence>
<dbReference type="EMBL" id="QNTT01000018">
    <property type="protein sequence ID" value="RBA36813.1"/>
    <property type="molecule type" value="Genomic_DNA"/>
</dbReference>
<dbReference type="Proteomes" id="UP000252187">
    <property type="component" value="Unassembled WGS sequence"/>
</dbReference>
<dbReference type="AlphaFoldDB" id="A0A365PAC9"/>